<gene>
    <name evidence="1" type="ORF">GCM10023172_03670</name>
</gene>
<dbReference type="Proteomes" id="UP001501243">
    <property type="component" value="Unassembled WGS sequence"/>
</dbReference>
<reference evidence="2" key="1">
    <citation type="journal article" date="2019" name="Int. J. Syst. Evol. Microbiol.">
        <title>The Global Catalogue of Microorganisms (GCM) 10K type strain sequencing project: providing services to taxonomists for standard genome sequencing and annotation.</title>
        <authorList>
            <consortium name="The Broad Institute Genomics Platform"/>
            <consortium name="The Broad Institute Genome Sequencing Center for Infectious Disease"/>
            <person name="Wu L."/>
            <person name="Ma J."/>
        </authorList>
    </citation>
    <scope>NUCLEOTIDE SEQUENCE [LARGE SCALE GENOMIC DNA]</scope>
    <source>
        <strain evidence="2">JCM 17841</strain>
    </source>
</reference>
<keyword evidence="2" id="KW-1185">Reference proteome</keyword>
<evidence type="ECO:0000313" key="2">
    <source>
        <dbReference type="Proteomes" id="UP001501243"/>
    </source>
</evidence>
<dbReference type="Gene3D" id="3.40.109.10">
    <property type="entry name" value="NADH Oxidase"/>
    <property type="match status" value="1"/>
</dbReference>
<organism evidence="1 2">
    <name type="scientific">Hymenobacter ginsengisoli</name>
    <dbReference type="NCBI Taxonomy" id="1051626"/>
    <lineage>
        <taxon>Bacteria</taxon>
        <taxon>Pseudomonadati</taxon>
        <taxon>Bacteroidota</taxon>
        <taxon>Cytophagia</taxon>
        <taxon>Cytophagales</taxon>
        <taxon>Hymenobacteraceae</taxon>
        <taxon>Hymenobacter</taxon>
    </lineage>
</organism>
<proteinExistence type="predicted"/>
<evidence type="ECO:0008006" key="3">
    <source>
        <dbReference type="Google" id="ProtNLM"/>
    </source>
</evidence>
<accession>A0ABP8PW05</accession>
<sequence length="69" mass="7861">MQRLWLEMTRLEVYLHPFGSVVTNAAAHQQFLSKIGASPTDQPLWLLVRLGYSTEPPRSLRLTPSDLLL</sequence>
<comment type="caution">
    <text evidence="1">The sequence shown here is derived from an EMBL/GenBank/DDBJ whole genome shotgun (WGS) entry which is preliminary data.</text>
</comment>
<dbReference type="EMBL" id="BAABGQ010000003">
    <property type="protein sequence ID" value="GAA4494088.1"/>
    <property type="molecule type" value="Genomic_DNA"/>
</dbReference>
<dbReference type="RefSeq" id="WP_208130342.1">
    <property type="nucleotide sequence ID" value="NZ_BAABGQ010000003.1"/>
</dbReference>
<name>A0ABP8PW05_9BACT</name>
<dbReference type="InterPro" id="IPR000415">
    <property type="entry name" value="Nitroreductase-like"/>
</dbReference>
<protein>
    <recommendedName>
        <fullName evidence="3">Nitroreductase domain-containing protein</fullName>
    </recommendedName>
</protein>
<evidence type="ECO:0000313" key="1">
    <source>
        <dbReference type="EMBL" id="GAA4494088.1"/>
    </source>
</evidence>